<dbReference type="AlphaFoldDB" id="A0AAQ3QSW6"/>
<feature type="region of interest" description="Disordered" evidence="7">
    <location>
        <begin position="46"/>
        <end position="85"/>
    </location>
</feature>
<dbReference type="PROSITE" id="PS51294">
    <property type="entry name" value="HTH_MYB"/>
    <property type="match status" value="2"/>
</dbReference>
<proteinExistence type="predicted"/>
<evidence type="ECO:0000256" key="5">
    <source>
        <dbReference type="ARBA" id="ARBA00023163"/>
    </source>
</evidence>
<evidence type="ECO:0000313" key="10">
    <source>
        <dbReference type="EMBL" id="WOL20266.1"/>
    </source>
</evidence>
<keyword evidence="3" id="KW-0805">Transcription regulation</keyword>
<evidence type="ECO:0000256" key="2">
    <source>
        <dbReference type="ARBA" id="ARBA00022737"/>
    </source>
</evidence>
<keyword evidence="6" id="KW-0539">Nucleus</keyword>
<dbReference type="Pfam" id="PF13921">
    <property type="entry name" value="Myb_DNA-bind_6"/>
    <property type="match status" value="1"/>
</dbReference>
<sequence>MASRYHVDSSSSSSSKGVNSSSRSTCWTFPFTESYLSLQEIHHENNKCPHGDQVQENGNEGGEEGPDGEHNNGAGDSSGQSKICTRGHWRPAEDSKLKELVALYGPQNWNQIAEKLEGRSGKSCRLRWFNQLDPRINRRPFTEEEEEKLMTAHRYYGNKWAMIARLFPGRTDNAVKNHWHVVMARKYREQSVAYRRRKFSQTVVHQQTLDEEDAKGTSVAAAAAAAASASISSKLSSFPFVAAGDVVSVGLHHIPHPWEDSASACHGSFAQRMPFDLFSNNKFHENGCFYSNISSNTPSAEAVMGFGHHAPVNLAMDQSSRLHVSATEAPFEENSEGSHLDDAAIPTFIDFLGVGAT</sequence>
<dbReference type="SUPFAM" id="SSF46689">
    <property type="entry name" value="Homeodomain-like"/>
    <property type="match status" value="1"/>
</dbReference>
<dbReference type="SMART" id="SM00717">
    <property type="entry name" value="SANT"/>
    <property type="match status" value="2"/>
</dbReference>
<dbReference type="CDD" id="cd00167">
    <property type="entry name" value="SANT"/>
    <property type="match status" value="2"/>
</dbReference>
<keyword evidence="5" id="KW-0804">Transcription</keyword>
<dbReference type="InterPro" id="IPR017930">
    <property type="entry name" value="Myb_dom"/>
</dbReference>
<feature type="domain" description="Myb-like" evidence="8">
    <location>
        <begin position="133"/>
        <end position="183"/>
    </location>
</feature>
<feature type="compositionally biased region" description="Low complexity" evidence="7">
    <location>
        <begin position="9"/>
        <end position="24"/>
    </location>
</feature>
<protein>
    <submittedName>
        <fullName evidence="10">Myb-like protein Q</fullName>
    </submittedName>
</protein>
<feature type="region of interest" description="Disordered" evidence="7">
    <location>
        <begin position="1"/>
        <end position="25"/>
    </location>
</feature>
<gene>
    <name evidence="10" type="ORF">Cni_G29070</name>
</gene>
<accession>A0AAQ3QSW6</accession>
<organism evidence="10 11">
    <name type="scientific">Canna indica</name>
    <name type="common">Indian-shot</name>
    <dbReference type="NCBI Taxonomy" id="4628"/>
    <lineage>
        <taxon>Eukaryota</taxon>
        <taxon>Viridiplantae</taxon>
        <taxon>Streptophyta</taxon>
        <taxon>Embryophyta</taxon>
        <taxon>Tracheophyta</taxon>
        <taxon>Spermatophyta</taxon>
        <taxon>Magnoliopsida</taxon>
        <taxon>Liliopsida</taxon>
        <taxon>Zingiberales</taxon>
        <taxon>Cannaceae</taxon>
        <taxon>Canna</taxon>
    </lineage>
</organism>
<evidence type="ECO:0000256" key="3">
    <source>
        <dbReference type="ARBA" id="ARBA00023015"/>
    </source>
</evidence>
<dbReference type="PANTHER" id="PTHR45614:SF175">
    <property type="entry name" value="TRANSCRIPTION FACTOR MYB105-RELATED"/>
    <property type="match status" value="1"/>
</dbReference>
<dbReference type="FunFam" id="1.10.10.60:FF:000356">
    <property type="entry name" value="MYB transcription factor"/>
    <property type="match status" value="1"/>
</dbReference>
<dbReference type="GO" id="GO:0000981">
    <property type="term" value="F:DNA-binding transcription factor activity, RNA polymerase II-specific"/>
    <property type="evidence" value="ECO:0007669"/>
    <property type="project" value="TreeGrafter"/>
</dbReference>
<evidence type="ECO:0000256" key="6">
    <source>
        <dbReference type="ARBA" id="ARBA00023242"/>
    </source>
</evidence>
<feature type="domain" description="HTH myb-type" evidence="9">
    <location>
        <begin position="133"/>
        <end position="187"/>
    </location>
</feature>
<dbReference type="PROSITE" id="PS50090">
    <property type="entry name" value="MYB_LIKE"/>
    <property type="match status" value="2"/>
</dbReference>
<evidence type="ECO:0000256" key="4">
    <source>
        <dbReference type="ARBA" id="ARBA00023125"/>
    </source>
</evidence>
<dbReference type="FunFam" id="1.10.10.60:FF:000060">
    <property type="entry name" value="MYB transcription factor"/>
    <property type="match status" value="1"/>
</dbReference>
<dbReference type="InterPro" id="IPR001005">
    <property type="entry name" value="SANT/Myb"/>
</dbReference>
<keyword evidence="4" id="KW-0238">DNA-binding</keyword>
<evidence type="ECO:0000313" key="11">
    <source>
        <dbReference type="Proteomes" id="UP001327560"/>
    </source>
</evidence>
<dbReference type="GO" id="GO:0000978">
    <property type="term" value="F:RNA polymerase II cis-regulatory region sequence-specific DNA binding"/>
    <property type="evidence" value="ECO:0007669"/>
    <property type="project" value="TreeGrafter"/>
</dbReference>
<evidence type="ECO:0000256" key="7">
    <source>
        <dbReference type="SAM" id="MobiDB-lite"/>
    </source>
</evidence>
<dbReference type="Gene3D" id="1.10.10.60">
    <property type="entry name" value="Homeodomain-like"/>
    <property type="match status" value="2"/>
</dbReference>
<feature type="domain" description="HTH myb-type" evidence="9">
    <location>
        <begin position="81"/>
        <end position="132"/>
    </location>
</feature>
<feature type="domain" description="Myb-like" evidence="8">
    <location>
        <begin position="86"/>
        <end position="132"/>
    </location>
</feature>
<evidence type="ECO:0000256" key="1">
    <source>
        <dbReference type="ARBA" id="ARBA00004123"/>
    </source>
</evidence>
<dbReference type="InterPro" id="IPR009057">
    <property type="entry name" value="Homeodomain-like_sf"/>
</dbReference>
<keyword evidence="11" id="KW-1185">Reference proteome</keyword>
<evidence type="ECO:0000259" key="9">
    <source>
        <dbReference type="PROSITE" id="PS51294"/>
    </source>
</evidence>
<dbReference type="InterPro" id="IPR050560">
    <property type="entry name" value="MYB_TF"/>
</dbReference>
<evidence type="ECO:0000259" key="8">
    <source>
        <dbReference type="PROSITE" id="PS50090"/>
    </source>
</evidence>
<dbReference type="PANTHER" id="PTHR45614">
    <property type="entry name" value="MYB PROTEIN-RELATED"/>
    <property type="match status" value="1"/>
</dbReference>
<name>A0AAQ3QSW6_9LILI</name>
<dbReference type="Proteomes" id="UP001327560">
    <property type="component" value="Chromosome 9"/>
</dbReference>
<keyword evidence="2" id="KW-0677">Repeat</keyword>
<reference evidence="10 11" key="1">
    <citation type="submission" date="2023-10" db="EMBL/GenBank/DDBJ databases">
        <title>Chromosome-scale genome assembly provides insights into flower coloration mechanisms of Canna indica.</title>
        <authorList>
            <person name="Li C."/>
        </authorList>
    </citation>
    <scope>NUCLEOTIDE SEQUENCE [LARGE SCALE GENOMIC DNA]</scope>
    <source>
        <tissue evidence="10">Flower</tissue>
    </source>
</reference>
<feature type="compositionally biased region" description="Polar residues" evidence="7">
    <location>
        <begin position="74"/>
        <end position="83"/>
    </location>
</feature>
<dbReference type="GO" id="GO:0005634">
    <property type="term" value="C:nucleus"/>
    <property type="evidence" value="ECO:0007669"/>
    <property type="project" value="UniProtKB-SubCell"/>
</dbReference>
<dbReference type="EMBL" id="CP136898">
    <property type="protein sequence ID" value="WOL20266.1"/>
    <property type="molecule type" value="Genomic_DNA"/>
</dbReference>
<comment type="subcellular location">
    <subcellularLocation>
        <location evidence="1">Nucleus</location>
    </subcellularLocation>
</comment>